<evidence type="ECO:0000313" key="3">
    <source>
        <dbReference type="EMBL" id="RDL41042.1"/>
    </source>
</evidence>
<dbReference type="InterPro" id="IPR041898">
    <property type="entry name" value="MAGE_WH1"/>
</dbReference>
<keyword evidence="4" id="KW-1185">Reference proteome</keyword>
<organism evidence="3 4">
    <name type="scientific">Venustampulla echinocandica</name>
    <dbReference type="NCBI Taxonomy" id="2656787"/>
    <lineage>
        <taxon>Eukaryota</taxon>
        <taxon>Fungi</taxon>
        <taxon>Dikarya</taxon>
        <taxon>Ascomycota</taxon>
        <taxon>Pezizomycotina</taxon>
        <taxon>Leotiomycetes</taxon>
        <taxon>Helotiales</taxon>
        <taxon>Pleuroascaceae</taxon>
        <taxon>Venustampulla</taxon>
    </lineage>
</organism>
<protein>
    <recommendedName>
        <fullName evidence="2">MAGE domain-containing protein</fullName>
    </recommendedName>
</protein>
<dbReference type="InterPro" id="IPR037445">
    <property type="entry name" value="MAGE"/>
</dbReference>
<dbReference type="STRING" id="2656787.A0A370TZT7"/>
<evidence type="ECO:0000256" key="1">
    <source>
        <dbReference type="SAM" id="MobiDB-lite"/>
    </source>
</evidence>
<dbReference type="OrthoDB" id="205198at2759"/>
<dbReference type="EMBL" id="NPIC01000001">
    <property type="protein sequence ID" value="RDL41042.1"/>
    <property type="molecule type" value="Genomic_DNA"/>
</dbReference>
<name>A0A370TZT7_9HELO</name>
<reference evidence="3 4" key="1">
    <citation type="journal article" date="2018" name="IMA Fungus">
        <title>IMA Genome-F 9: Draft genome sequence of Annulohypoxylon stygium, Aspergillus mulundensis, Berkeleyomyces basicola (syn. Thielaviopsis basicola), Ceratocystis smalleyi, two Cercospora beticola strains, Coleophoma cylindrospora, Fusarium fracticaudum, Phialophora cf. hyalina, and Morchella septimelata.</title>
        <authorList>
            <person name="Wingfield B.D."/>
            <person name="Bills G.F."/>
            <person name="Dong Y."/>
            <person name="Huang W."/>
            <person name="Nel W.J."/>
            <person name="Swalarsk-Parry B.S."/>
            <person name="Vaghefi N."/>
            <person name="Wilken P.M."/>
            <person name="An Z."/>
            <person name="de Beer Z.W."/>
            <person name="De Vos L."/>
            <person name="Chen L."/>
            <person name="Duong T.A."/>
            <person name="Gao Y."/>
            <person name="Hammerbacher A."/>
            <person name="Kikkert J.R."/>
            <person name="Li Y."/>
            <person name="Li H."/>
            <person name="Li K."/>
            <person name="Li Q."/>
            <person name="Liu X."/>
            <person name="Ma X."/>
            <person name="Naidoo K."/>
            <person name="Pethybridge S.J."/>
            <person name="Sun J."/>
            <person name="Steenkamp E.T."/>
            <person name="van der Nest M.A."/>
            <person name="van Wyk S."/>
            <person name="Wingfield M.J."/>
            <person name="Xiong C."/>
            <person name="Yue Q."/>
            <person name="Zhang X."/>
        </authorList>
    </citation>
    <scope>NUCLEOTIDE SEQUENCE [LARGE SCALE GENOMIC DNA]</scope>
    <source>
        <strain evidence="3 4">BP 5553</strain>
    </source>
</reference>
<dbReference type="PANTHER" id="PTHR11736:SF14">
    <property type="entry name" value="NSE3 HOMOLOG, SMC5-SMC6 COMPLEX COMPONENT"/>
    <property type="match status" value="1"/>
</dbReference>
<feature type="region of interest" description="Disordered" evidence="1">
    <location>
        <begin position="1"/>
        <end position="45"/>
    </location>
</feature>
<sequence length="331" mass="36360">MPPTSRRSRLVQPEESEEEATQVTQRGPGRRAISENDSDAEDEEVGYDEMDLDGETDSQDQVVKKLVRYALACEFQRVPIKRVGISEKGQCSTTSCDLHADYGSSGKTTRQLQTGVRCSATAFAIKIWHGDDGTTRTRETAAKAKGNSKPTASYILVTTLPAAYRSAEIIAPSLIGSEDDEATYIGLCTVIVSYIGMSPGGQVPDHKLMRILRRLNVEENTPLEKTTVILQRMIRQGYIWRVTDRSGDEETVDWRVGPRGKVEIGNSGISGFVKEIYGQDAPQDLDKRLQRSLGVEVGRGNEEDEDVEGTNGGPSTARSIGRMRKAADDDD</sequence>
<gene>
    <name evidence="3" type="ORF">BP5553_01021</name>
</gene>
<dbReference type="Gene3D" id="1.10.10.1210">
    <property type="entry name" value="MAGE homology domain, winged helix WH2 motif"/>
    <property type="match status" value="1"/>
</dbReference>
<dbReference type="Gene3D" id="1.10.10.1200">
    <property type="entry name" value="MAGE homology domain, winged helix WH1 motif"/>
    <property type="match status" value="1"/>
</dbReference>
<accession>A0A370TZT7</accession>
<dbReference type="SMART" id="SM01373">
    <property type="entry name" value="MAGE"/>
    <property type="match status" value="1"/>
</dbReference>
<feature type="compositionally biased region" description="Acidic residues" evidence="1">
    <location>
        <begin position="36"/>
        <end position="45"/>
    </location>
</feature>
<evidence type="ECO:0000259" key="2">
    <source>
        <dbReference type="SMART" id="SM01373"/>
    </source>
</evidence>
<comment type="caution">
    <text evidence="3">The sequence shown here is derived from an EMBL/GenBank/DDBJ whole genome shotgun (WGS) entry which is preliminary data.</text>
</comment>
<dbReference type="GO" id="GO:0005634">
    <property type="term" value="C:nucleus"/>
    <property type="evidence" value="ECO:0007669"/>
    <property type="project" value="TreeGrafter"/>
</dbReference>
<feature type="domain" description="MAGE" evidence="2">
    <location>
        <begin position="66"/>
        <end position="269"/>
    </location>
</feature>
<dbReference type="GeneID" id="43593870"/>
<proteinExistence type="predicted"/>
<evidence type="ECO:0000313" key="4">
    <source>
        <dbReference type="Proteomes" id="UP000254866"/>
    </source>
</evidence>
<dbReference type="Proteomes" id="UP000254866">
    <property type="component" value="Unassembled WGS sequence"/>
</dbReference>
<dbReference type="PANTHER" id="PTHR11736">
    <property type="entry name" value="MELANOMA-ASSOCIATED ANTIGEN MAGE ANTIGEN"/>
    <property type="match status" value="1"/>
</dbReference>
<dbReference type="AlphaFoldDB" id="A0A370TZT7"/>
<dbReference type="RefSeq" id="XP_031873698.1">
    <property type="nucleotide sequence ID" value="XM_032009644.1"/>
</dbReference>
<feature type="region of interest" description="Disordered" evidence="1">
    <location>
        <begin position="291"/>
        <end position="331"/>
    </location>
</feature>
<dbReference type="InterPro" id="IPR002190">
    <property type="entry name" value="MHD_dom"/>
</dbReference>
<dbReference type="InterPro" id="IPR041899">
    <property type="entry name" value="MAGE_WH2"/>
</dbReference>
<dbReference type="GO" id="GO:0006281">
    <property type="term" value="P:DNA repair"/>
    <property type="evidence" value="ECO:0007669"/>
    <property type="project" value="TreeGrafter"/>
</dbReference>
<dbReference type="Pfam" id="PF01454">
    <property type="entry name" value="MAGE"/>
    <property type="match status" value="1"/>
</dbReference>